<organism evidence="8 9">
    <name type="scientific">Ligilactobacillus murinus DSM 20452 = NBRC 14221</name>
    <dbReference type="NCBI Taxonomy" id="1423772"/>
    <lineage>
        <taxon>Bacteria</taxon>
        <taxon>Bacillati</taxon>
        <taxon>Bacillota</taxon>
        <taxon>Bacilli</taxon>
        <taxon>Lactobacillales</taxon>
        <taxon>Lactobacillaceae</taxon>
        <taxon>Ligilactobacillus</taxon>
    </lineage>
</organism>
<keyword evidence="5 6" id="KW-0472">Membrane</keyword>
<proteinExistence type="predicted"/>
<evidence type="ECO:0000256" key="2">
    <source>
        <dbReference type="ARBA" id="ARBA00022475"/>
    </source>
</evidence>
<dbReference type="GO" id="GO:0005886">
    <property type="term" value="C:plasma membrane"/>
    <property type="evidence" value="ECO:0007669"/>
    <property type="project" value="UniProtKB-SubCell"/>
</dbReference>
<dbReference type="InterPro" id="IPR003838">
    <property type="entry name" value="ABC3_permease_C"/>
</dbReference>
<evidence type="ECO:0000256" key="6">
    <source>
        <dbReference type="SAM" id="Phobius"/>
    </source>
</evidence>
<feature type="transmembrane region" description="Helical" evidence="6">
    <location>
        <begin position="101"/>
        <end position="128"/>
    </location>
</feature>
<feature type="transmembrane region" description="Helical" evidence="6">
    <location>
        <begin position="291"/>
        <end position="315"/>
    </location>
</feature>
<gene>
    <name evidence="8" type="ORF">FC48_GL001560</name>
</gene>
<feature type="transmembrane region" description="Helical" evidence="6">
    <location>
        <begin position="198"/>
        <end position="216"/>
    </location>
</feature>
<keyword evidence="4 6" id="KW-1133">Transmembrane helix</keyword>
<feature type="transmembrane region" description="Helical" evidence="6">
    <location>
        <begin position="158"/>
        <end position="177"/>
    </location>
</feature>
<dbReference type="PATRIC" id="fig|1423772.3.peg.1662"/>
<evidence type="ECO:0000313" key="9">
    <source>
        <dbReference type="Proteomes" id="UP000051612"/>
    </source>
</evidence>
<evidence type="ECO:0000256" key="5">
    <source>
        <dbReference type="ARBA" id="ARBA00023136"/>
    </source>
</evidence>
<sequence length="649" mass="73880">MMSFAISLSNLKHNKKLYQVYFLAQLVIFSLFFMLQCFSTDSVIVARLAEDANIKTMIQTISLFFVVFIVFYFVYFNQFFIKQRAEELGIYSILGFKRQEIVCLFLAENVILVVIAAGLSLGVGYVLYFGMRTCLINFLGLDLPIWGLKIQSSAFKNMLLLILGIIGIVYVELYVIFRKKLTDILKLQKLQDKQVKRHPLLALSGLVCLLGADLLFSNLTARPYSLWDQYGSLPVLFITLCLLGCGSVLFIIFTLPYVVSFLIHRPKKLYSMSGNVVLPRMQHRLQNKGRLLTALALLTTGSVMVLGVTFLTLSYPYEATKRIVPTTLETKIAKKRPLSTSEIKSFEQKFALKAVDSKLLQLKLKDKWYFSKRNTSDHIDVISLSNYNELMALQHREQLKKLALNEVVLVNYYASLAPVNESFTLKDGSQTLQVKKATNQNPFAFANSVVTVIVSDAKFNELARKYPNASYAIVSFDGKNMRDNEKLVQAFKKTKVAYFSSYERDKLITNTNSPTFLMISMISILFFVTISTILYFTARIEELSLSEEYDTLAKLGYRIKEIRHVVAVENAWLFFPPLILGLINGVFGILGASYLITDSLTTDWYSRLGQPLLYTIGLFLPIYLLVYYLAGRSIGKELKAYIEPTIYKM</sequence>
<feature type="domain" description="ABC3 transporter permease C-terminal" evidence="7">
    <location>
        <begin position="61"/>
        <end position="128"/>
    </location>
</feature>
<keyword evidence="2" id="KW-1003">Cell membrane</keyword>
<accession>A0A0R2AVN2</accession>
<evidence type="ECO:0000256" key="3">
    <source>
        <dbReference type="ARBA" id="ARBA00022692"/>
    </source>
</evidence>
<dbReference type="PANTHER" id="PTHR46795:SF3">
    <property type="entry name" value="ABC TRANSPORTER PERMEASE"/>
    <property type="match status" value="1"/>
</dbReference>
<comment type="caution">
    <text evidence="8">The sequence shown here is derived from an EMBL/GenBank/DDBJ whole genome shotgun (WGS) entry which is preliminary data.</text>
</comment>
<evidence type="ECO:0000256" key="1">
    <source>
        <dbReference type="ARBA" id="ARBA00004651"/>
    </source>
</evidence>
<feature type="transmembrane region" description="Helical" evidence="6">
    <location>
        <begin position="516"/>
        <end position="536"/>
    </location>
</feature>
<protein>
    <recommendedName>
        <fullName evidence="7">ABC3 transporter permease C-terminal domain-containing protein</fullName>
    </recommendedName>
</protein>
<dbReference type="InterPro" id="IPR052536">
    <property type="entry name" value="ABC-4_Integral_Memb_Prot"/>
</dbReference>
<feature type="transmembrane region" description="Helical" evidence="6">
    <location>
        <begin position="20"/>
        <end position="45"/>
    </location>
</feature>
<dbReference type="EMBL" id="AYYN01000168">
    <property type="protein sequence ID" value="KRM71024.1"/>
    <property type="molecule type" value="Genomic_DNA"/>
</dbReference>
<name>A0A0R2AVN2_9LACO</name>
<evidence type="ECO:0000256" key="4">
    <source>
        <dbReference type="ARBA" id="ARBA00022989"/>
    </source>
</evidence>
<dbReference type="Pfam" id="PF02687">
    <property type="entry name" value="FtsX"/>
    <property type="match status" value="1"/>
</dbReference>
<feature type="transmembrane region" description="Helical" evidence="6">
    <location>
        <begin position="57"/>
        <end position="80"/>
    </location>
</feature>
<dbReference type="PANTHER" id="PTHR46795">
    <property type="entry name" value="ABC TRANSPORTER PERMEASE-RELATED-RELATED"/>
    <property type="match status" value="1"/>
</dbReference>
<dbReference type="Proteomes" id="UP000051612">
    <property type="component" value="Unassembled WGS sequence"/>
</dbReference>
<reference evidence="8 9" key="1">
    <citation type="journal article" date="2015" name="Genome Announc.">
        <title>Expanding the biotechnology potential of lactobacilli through comparative genomics of 213 strains and associated genera.</title>
        <authorList>
            <person name="Sun Z."/>
            <person name="Harris H.M."/>
            <person name="McCann A."/>
            <person name="Guo C."/>
            <person name="Argimon S."/>
            <person name="Zhang W."/>
            <person name="Yang X."/>
            <person name="Jeffery I.B."/>
            <person name="Cooney J.C."/>
            <person name="Kagawa T.F."/>
            <person name="Liu W."/>
            <person name="Song Y."/>
            <person name="Salvetti E."/>
            <person name="Wrobel A."/>
            <person name="Rasinkangas P."/>
            <person name="Parkhill J."/>
            <person name="Rea M.C."/>
            <person name="O'Sullivan O."/>
            <person name="Ritari J."/>
            <person name="Douillard F.P."/>
            <person name="Paul Ross R."/>
            <person name="Yang R."/>
            <person name="Briner A.E."/>
            <person name="Felis G.E."/>
            <person name="de Vos W.M."/>
            <person name="Barrangou R."/>
            <person name="Klaenhammer T.R."/>
            <person name="Caufield P.W."/>
            <person name="Cui Y."/>
            <person name="Zhang H."/>
            <person name="O'Toole P.W."/>
        </authorList>
    </citation>
    <scope>NUCLEOTIDE SEQUENCE [LARGE SCALE GENOMIC DNA]</scope>
    <source>
        <strain evidence="8 9">DSM 20452</strain>
    </source>
</reference>
<feature type="transmembrane region" description="Helical" evidence="6">
    <location>
        <begin position="608"/>
        <end position="630"/>
    </location>
</feature>
<keyword evidence="3 6" id="KW-0812">Transmembrane</keyword>
<evidence type="ECO:0000259" key="7">
    <source>
        <dbReference type="Pfam" id="PF02687"/>
    </source>
</evidence>
<feature type="transmembrane region" description="Helical" evidence="6">
    <location>
        <begin position="236"/>
        <end position="263"/>
    </location>
</feature>
<dbReference type="AlphaFoldDB" id="A0A0R2AVN2"/>
<feature type="transmembrane region" description="Helical" evidence="6">
    <location>
        <begin position="572"/>
        <end position="596"/>
    </location>
</feature>
<evidence type="ECO:0000313" key="8">
    <source>
        <dbReference type="EMBL" id="KRM71024.1"/>
    </source>
</evidence>
<comment type="subcellular location">
    <subcellularLocation>
        <location evidence="1">Cell membrane</location>
        <topology evidence="1">Multi-pass membrane protein</topology>
    </subcellularLocation>
</comment>